<evidence type="ECO:0000313" key="1">
    <source>
        <dbReference type="EMBL" id="CAL4143831.1"/>
    </source>
</evidence>
<reference evidence="1 2" key="1">
    <citation type="submission" date="2024-05" db="EMBL/GenBank/DDBJ databases">
        <authorList>
            <person name="Wallberg A."/>
        </authorList>
    </citation>
    <scope>NUCLEOTIDE SEQUENCE [LARGE SCALE GENOMIC DNA]</scope>
</reference>
<organism evidence="1 2">
    <name type="scientific">Meganyctiphanes norvegica</name>
    <name type="common">Northern krill</name>
    <name type="synonym">Thysanopoda norvegica</name>
    <dbReference type="NCBI Taxonomy" id="48144"/>
    <lineage>
        <taxon>Eukaryota</taxon>
        <taxon>Metazoa</taxon>
        <taxon>Ecdysozoa</taxon>
        <taxon>Arthropoda</taxon>
        <taxon>Crustacea</taxon>
        <taxon>Multicrustacea</taxon>
        <taxon>Malacostraca</taxon>
        <taxon>Eumalacostraca</taxon>
        <taxon>Eucarida</taxon>
        <taxon>Euphausiacea</taxon>
        <taxon>Euphausiidae</taxon>
        <taxon>Meganyctiphanes</taxon>
    </lineage>
</organism>
<evidence type="ECO:0000313" key="2">
    <source>
        <dbReference type="Proteomes" id="UP001497623"/>
    </source>
</evidence>
<accession>A0AAV2RX03</accession>
<feature type="non-terminal residue" evidence="1">
    <location>
        <position position="166"/>
    </location>
</feature>
<gene>
    <name evidence="1" type="ORF">MNOR_LOCUS29340</name>
</gene>
<dbReference type="AlphaFoldDB" id="A0AAV2RX03"/>
<comment type="caution">
    <text evidence="1">The sequence shown here is derived from an EMBL/GenBank/DDBJ whole genome shotgun (WGS) entry which is preliminary data.</text>
</comment>
<sequence length="166" mass="18849">MHHWLYEGLLQDYTNEFIIHRNNKISVFEGNFWSSAFTLDYKALLEASEGDSPIKTTLRPLIPILESLICVGKTRELLVALISNNSSYDEVKTPHLVAKDINCIIASSSLQQLIKQPNTSLEEQVINHIKEAVMTSSPVQQKEEHEEIVEAKNAEICAMKRDKEIV</sequence>
<dbReference type="Proteomes" id="UP001497623">
    <property type="component" value="Unassembled WGS sequence"/>
</dbReference>
<name>A0AAV2RX03_MEGNR</name>
<evidence type="ECO:0008006" key="3">
    <source>
        <dbReference type="Google" id="ProtNLM"/>
    </source>
</evidence>
<proteinExistence type="predicted"/>
<dbReference type="EMBL" id="CAXKWB010033810">
    <property type="protein sequence ID" value="CAL4143831.1"/>
    <property type="molecule type" value="Genomic_DNA"/>
</dbReference>
<protein>
    <recommendedName>
        <fullName evidence="3">Gamma-tubulin complex component</fullName>
    </recommendedName>
</protein>
<keyword evidence="2" id="KW-1185">Reference proteome</keyword>